<keyword evidence="2" id="KW-0472">Membrane</keyword>
<evidence type="ECO:0000256" key="3">
    <source>
        <dbReference type="SAM" id="SignalP"/>
    </source>
</evidence>
<feature type="compositionally biased region" description="Low complexity" evidence="1">
    <location>
        <begin position="109"/>
        <end position="123"/>
    </location>
</feature>
<feature type="region of interest" description="Disordered" evidence="1">
    <location>
        <begin position="109"/>
        <end position="195"/>
    </location>
</feature>
<reference evidence="4 5" key="1">
    <citation type="journal article" date="2023" name="Commun. Biol.">
        <title>Genome analysis of Parmales, the sister group of diatoms, reveals the evolutionary specialization of diatoms from phago-mixotrophs to photoautotrophs.</title>
        <authorList>
            <person name="Ban H."/>
            <person name="Sato S."/>
            <person name="Yoshikawa S."/>
            <person name="Yamada K."/>
            <person name="Nakamura Y."/>
            <person name="Ichinomiya M."/>
            <person name="Sato N."/>
            <person name="Blanc-Mathieu R."/>
            <person name="Endo H."/>
            <person name="Kuwata A."/>
            <person name="Ogata H."/>
        </authorList>
    </citation>
    <scope>NUCLEOTIDE SEQUENCE [LARGE SCALE GENOMIC DNA]</scope>
</reference>
<evidence type="ECO:0000256" key="1">
    <source>
        <dbReference type="SAM" id="MobiDB-lite"/>
    </source>
</evidence>
<proteinExistence type="predicted"/>
<keyword evidence="5" id="KW-1185">Reference proteome</keyword>
<keyword evidence="3" id="KW-0732">Signal</keyword>
<feature type="region of interest" description="Disordered" evidence="1">
    <location>
        <begin position="485"/>
        <end position="506"/>
    </location>
</feature>
<name>A0ABQ6NCW4_9STRA</name>
<accession>A0ABQ6NCW4</accession>
<keyword evidence="2" id="KW-1133">Transmembrane helix</keyword>
<feature type="compositionally biased region" description="Acidic residues" evidence="1">
    <location>
        <begin position="124"/>
        <end position="180"/>
    </location>
</feature>
<sequence>MKLLHLLLLSLVLPPNVSAGAGDDDGKHMNDDEEMNGCNDGFFYKTCATLTTGCSANNKPCGYVGGATCDYSGQDYCSPCPVDTYLTDNWSDDADFDFKKECTACTDGTSTNDNTGSSSCAADGDADGDDDGDGDGEGDGDADGDGEGDGDADGDGEGDGDADGDGEGDGDADGDGEGDGDSSPTPAPAPTPATGGVCEKLLTVMPFPKPITCVDHPSGGTVVAKLDVSPEYPTGTQTVIETMLKAAGVPTPFKVHLELALDFKVCGGLKFEVLMSSETAGIDELPLFEIAGPASGTTTKEFATPISFPAAPTPGIVFVVFTMTMSGTTADSTIKMTMDLKATIPKAPSGTKQVVLYSQEVFEMALGFTEECKKNHKGYQCFKRDAPTNVNGAGSEFDVCVEDKLVKQAAVKSGLAASGSDGGGGAVGGAFAGALFLGLLLAAVGVGVAIRQQVFVVNKEKVDAIKQNGKDKVDAIKQNGKDKVDAIKQNMKKQKPGNEAGGDDAKADVKAAFDMTSIEEGGKKVVKNPAT</sequence>
<comment type="caution">
    <text evidence="4">The sequence shown here is derived from an EMBL/GenBank/DDBJ whole genome shotgun (WGS) entry which is preliminary data.</text>
</comment>
<evidence type="ECO:0000256" key="2">
    <source>
        <dbReference type="SAM" id="Phobius"/>
    </source>
</evidence>
<dbReference type="EMBL" id="BRYB01006470">
    <property type="protein sequence ID" value="GMI58411.1"/>
    <property type="molecule type" value="Genomic_DNA"/>
</dbReference>
<organism evidence="4 5">
    <name type="scientific">Tetraparma gracilis</name>
    <dbReference type="NCBI Taxonomy" id="2962635"/>
    <lineage>
        <taxon>Eukaryota</taxon>
        <taxon>Sar</taxon>
        <taxon>Stramenopiles</taxon>
        <taxon>Ochrophyta</taxon>
        <taxon>Bolidophyceae</taxon>
        <taxon>Parmales</taxon>
        <taxon>Triparmaceae</taxon>
        <taxon>Tetraparma</taxon>
    </lineage>
</organism>
<dbReference type="Proteomes" id="UP001165060">
    <property type="component" value="Unassembled WGS sequence"/>
</dbReference>
<evidence type="ECO:0000313" key="5">
    <source>
        <dbReference type="Proteomes" id="UP001165060"/>
    </source>
</evidence>
<protein>
    <submittedName>
        <fullName evidence="4">Uncharacterized protein</fullName>
    </submittedName>
</protein>
<keyword evidence="2" id="KW-0812">Transmembrane</keyword>
<feature type="chain" id="PRO_5046102681" evidence="3">
    <location>
        <begin position="20"/>
        <end position="531"/>
    </location>
</feature>
<feature type="transmembrane region" description="Helical" evidence="2">
    <location>
        <begin position="430"/>
        <end position="450"/>
    </location>
</feature>
<evidence type="ECO:0000313" key="4">
    <source>
        <dbReference type="EMBL" id="GMI58411.1"/>
    </source>
</evidence>
<feature type="signal peptide" evidence="3">
    <location>
        <begin position="1"/>
        <end position="19"/>
    </location>
</feature>
<gene>
    <name evidence="4" type="ORF">TeGR_g1538</name>
</gene>